<dbReference type="GO" id="GO:0014808">
    <property type="term" value="P:release of sequestered calcium ion into cytosol by sarcoplasmic reticulum"/>
    <property type="evidence" value="ECO:0007669"/>
    <property type="project" value="TreeGrafter"/>
</dbReference>
<keyword evidence="2" id="KW-0675">Receptor</keyword>
<dbReference type="Pfam" id="PF02026">
    <property type="entry name" value="RyR"/>
    <property type="match status" value="1"/>
</dbReference>
<feature type="domain" description="Ryanodine receptor Ryr" evidence="1">
    <location>
        <begin position="4"/>
        <end position="92"/>
    </location>
</feature>
<reference evidence="2 3" key="1">
    <citation type="submission" date="2018-02" db="EMBL/GenBank/DDBJ databases">
        <title>Comparative genomes isolates from brazilian mangrove.</title>
        <authorList>
            <person name="Araujo J.E."/>
            <person name="Taketani R.G."/>
            <person name="Silva M.C.P."/>
            <person name="Loureco M.V."/>
            <person name="Andreote F.D."/>
        </authorList>
    </citation>
    <scope>NUCLEOTIDE SEQUENCE [LARGE SCALE GENOMIC DNA]</scope>
    <source>
        <strain evidence="2 3">NAP PRIS-MGV</strain>
    </source>
</reference>
<comment type="caution">
    <text evidence="2">The sequence shown here is derived from an EMBL/GenBank/DDBJ whole genome shotgun (WGS) entry which is preliminary data.</text>
</comment>
<accession>A0A2S8G9Q7</accession>
<dbReference type="RefSeq" id="WP_105351676.1">
    <property type="nucleotide sequence ID" value="NZ_PUIB01000006.1"/>
</dbReference>
<protein>
    <submittedName>
        <fullName evidence="2">Ryanodine receptor Ryr</fullName>
    </submittedName>
</protein>
<dbReference type="Proteomes" id="UP000239388">
    <property type="component" value="Unassembled WGS sequence"/>
</dbReference>
<sequence length="97" mass="11144">MSQYIPSPLDTSSCNLPEELTDLIEQLAKNTHEVWAQQRIADGWEYGAERNDQQKQHPCLIPYEDLPESEKRYDRNVVTQVLKGVVCLGYNIVPAQK</sequence>
<dbReference type="OrthoDB" id="227202at2"/>
<evidence type="ECO:0000259" key="1">
    <source>
        <dbReference type="Pfam" id="PF02026"/>
    </source>
</evidence>
<dbReference type="InterPro" id="IPR003032">
    <property type="entry name" value="Ryanodine_rcpt"/>
</dbReference>
<dbReference type="EMBL" id="PUIB01000006">
    <property type="protein sequence ID" value="PQO41040.1"/>
    <property type="molecule type" value="Genomic_DNA"/>
</dbReference>
<organism evidence="2 3">
    <name type="scientific">Blastopirellula marina</name>
    <dbReference type="NCBI Taxonomy" id="124"/>
    <lineage>
        <taxon>Bacteria</taxon>
        <taxon>Pseudomonadati</taxon>
        <taxon>Planctomycetota</taxon>
        <taxon>Planctomycetia</taxon>
        <taxon>Pirellulales</taxon>
        <taxon>Pirellulaceae</taxon>
        <taxon>Blastopirellula</taxon>
    </lineage>
</organism>
<dbReference type="GO" id="GO:0034704">
    <property type="term" value="C:calcium channel complex"/>
    <property type="evidence" value="ECO:0007669"/>
    <property type="project" value="TreeGrafter"/>
</dbReference>
<dbReference type="PANTHER" id="PTHR46399:SF8">
    <property type="entry name" value="B30.2_SPRY DOMAIN-CONTAINING PROTEIN"/>
    <property type="match status" value="1"/>
</dbReference>
<dbReference type="InterPro" id="IPR015925">
    <property type="entry name" value="Ryanodine_IP3_receptor"/>
</dbReference>
<dbReference type="GO" id="GO:0005219">
    <property type="term" value="F:ryanodine-sensitive calcium-release channel activity"/>
    <property type="evidence" value="ECO:0007669"/>
    <property type="project" value="TreeGrafter"/>
</dbReference>
<evidence type="ECO:0000313" key="3">
    <source>
        <dbReference type="Proteomes" id="UP000239388"/>
    </source>
</evidence>
<proteinExistence type="predicted"/>
<gene>
    <name evidence="2" type="ORF">C5Y98_03495</name>
</gene>
<evidence type="ECO:0000313" key="2">
    <source>
        <dbReference type="EMBL" id="PQO41040.1"/>
    </source>
</evidence>
<name>A0A2S8G9Q7_9BACT</name>
<dbReference type="AlphaFoldDB" id="A0A2S8G9Q7"/>
<dbReference type="PANTHER" id="PTHR46399">
    <property type="entry name" value="B30.2/SPRY DOMAIN-CONTAINING PROTEIN"/>
    <property type="match status" value="1"/>
</dbReference>
<dbReference type="Gene3D" id="6.20.350.10">
    <property type="match status" value="1"/>
</dbReference>